<protein>
    <recommendedName>
        <fullName evidence="2">WW domain-containing protein</fullName>
    </recommendedName>
</protein>
<dbReference type="OrthoDB" id="548295at2759"/>
<dbReference type="Gene3D" id="2.20.70.10">
    <property type="match status" value="1"/>
</dbReference>
<dbReference type="InterPro" id="IPR001202">
    <property type="entry name" value="WW_dom"/>
</dbReference>
<dbReference type="SUPFAM" id="SSF51045">
    <property type="entry name" value="WW domain"/>
    <property type="match status" value="1"/>
</dbReference>
<evidence type="ECO:0000313" key="3">
    <source>
        <dbReference type="EMBL" id="OAD53426.1"/>
    </source>
</evidence>
<keyword evidence="4" id="KW-1185">Reference proteome</keyword>
<gene>
    <name evidence="3" type="ORF">WN48_09981</name>
</gene>
<accession>A0A310SEK8</accession>
<organism evidence="3 4">
    <name type="scientific">Eufriesea mexicana</name>
    <dbReference type="NCBI Taxonomy" id="516756"/>
    <lineage>
        <taxon>Eukaryota</taxon>
        <taxon>Metazoa</taxon>
        <taxon>Ecdysozoa</taxon>
        <taxon>Arthropoda</taxon>
        <taxon>Hexapoda</taxon>
        <taxon>Insecta</taxon>
        <taxon>Pterygota</taxon>
        <taxon>Neoptera</taxon>
        <taxon>Endopterygota</taxon>
        <taxon>Hymenoptera</taxon>
        <taxon>Apocrita</taxon>
        <taxon>Aculeata</taxon>
        <taxon>Apoidea</taxon>
        <taxon>Anthophila</taxon>
        <taxon>Apidae</taxon>
        <taxon>Eufriesea</taxon>
    </lineage>
</organism>
<feature type="region of interest" description="Disordered" evidence="1">
    <location>
        <begin position="173"/>
        <end position="235"/>
    </location>
</feature>
<dbReference type="AlphaFoldDB" id="A0A310SEK8"/>
<feature type="non-terminal residue" evidence="3">
    <location>
        <position position="235"/>
    </location>
</feature>
<feature type="compositionally biased region" description="Basic residues" evidence="1">
    <location>
        <begin position="196"/>
        <end position="205"/>
    </location>
</feature>
<feature type="compositionally biased region" description="Basic and acidic residues" evidence="1">
    <location>
        <begin position="87"/>
        <end position="108"/>
    </location>
</feature>
<evidence type="ECO:0000313" key="4">
    <source>
        <dbReference type="Proteomes" id="UP000250275"/>
    </source>
</evidence>
<feature type="compositionally biased region" description="Basic and acidic residues" evidence="1">
    <location>
        <begin position="224"/>
        <end position="235"/>
    </location>
</feature>
<feature type="region of interest" description="Disordered" evidence="1">
    <location>
        <begin position="121"/>
        <end position="149"/>
    </location>
</feature>
<dbReference type="PROSITE" id="PS50020">
    <property type="entry name" value="WW_DOMAIN_2"/>
    <property type="match status" value="1"/>
</dbReference>
<evidence type="ECO:0000256" key="1">
    <source>
        <dbReference type="SAM" id="MobiDB-lite"/>
    </source>
</evidence>
<dbReference type="InterPro" id="IPR036020">
    <property type="entry name" value="WW_dom_sf"/>
</dbReference>
<feature type="compositionally biased region" description="Polar residues" evidence="1">
    <location>
        <begin position="206"/>
        <end position="223"/>
    </location>
</feature>
<name>A0A310SEK8_9HYME</name>
<dbReference type="CDD" id="cd00201">
    <property type="entry name" value="WW"/>
    <property type="match status" value="1"/>
</dbReference>
<feature type="domain" description="WW" evidence="2">
    <location>
        <begin position="4"/>
        <end position="39"/>
    </location>
</feature>
<reference evidence="3 4" key="1">
    <citation type="submission" date="2015-07" db="EMBL/GenBank/DDBJ databases">
        <title>The genome of Eufriesea mexicana.</title>
        <authorList>
            <person name="Pan H."/>
            <person name="Kapheim K."/>
        </authorList>
    </citation>
    <scope>NUCLEOTIDE SEQUENCE [LARGE SCALE GENOMIC DNA]</scope>
    <source>
        <strain evidence="3">0111107269</strain>
        <tissue evidence="3">Whole body</tissue>
    </source>
</reference>
<dbReference type="EMBL" id="KQ767283">
    <property type="protein sequence ID" value="OAD53426.1"/>
    <property type="molecule type" value="Genomic_DNA"/>
</dbReference>
<sequence length="235" mass="27514">MMKHKLPENWIVLNSKSHPHRVYYFNVKTNQSSWVEPIGDQTEQDSVGCSKRRKISLQKDDINQVQSIVSEHNVSEAKMSKRKKLIDKRSIEQTQKKTNEGKETPQMKAIREKMLKRMEKNSIKAQNSKSTKDMAKLSPQKLDKSSSWVQKSDTHLNLEVTPTPQMQILLEKIEERTPKYKSRTKKAEEDKNTIYRQKKPIKTRSRNQNVNEQKTISKVSLENKNQKEEQKGPNI</sequence>
<proteinExistence type="predicted"/>
<evidence type="ECO:0000259" key="2">
    <source>
        <dbReference type="PROSITE" id="PS50020"/>
    </source>
</evidence>
<dbReference type="Proteomes" id="UP000250275">
    <property type="component" value="Unassembled WGS sequence"/>
</dbReference>
<feature type="region of interest" description="Disordered" evidence="1">
    <location>
        <begin position="73"/>
        <end position="108"/>
    </location>
</feature>